<dbReference type="EMBL" id="JABWDY010025117">
    <property type="protein sequence ID" value="KAF5189708.1"/>
    <property type="molecule type" value="Genomic_DNA"/>
</dbReference>
<organism evidence="4 5">
    <name type="scientific">Thalictrum thalictroides</name>
    <name type="common">Rue-anemone</name>
    <name type="synonym">Anemone thalictroides</name>
    <dbReference type="NCBI Taxonomy" id="46969"/>
    <lineage>
        <taxon>Eukaryota</taxon>
        <taxon>Viridiplantae</taxon>
        <taxon>Streptophyta</taxon>
        <taxon>Embryophyta</taxon>
        <taxon>Tracheophyta</taxon>
        <taxon>Spermatophyta</taxon>
        <taxon>Magnoliopsida</taxon>
        <taxon>Ranunculales</taxon>
        <taxon>Ranunculaceae</taxon>
        <taxon>Thalictroideae</taxon>
        <taxon>Thalictrum</taxon>
    </lineage>
</organism>
<dbReference type="SMART" id="SM00582">
    <property type="entry name" value="RPR"/>
    <property type="match status" value="1"/>
</dbReference>
<dbReference type="GO" id="GO:0003729">
    <property type="term" value="F:mRNA binding"/>
    <property type="evidence" value="ECO:0007669"/>
    <property type="project" value="InterPro"/>
</dbReference>
<feature type="region of interest" description="Disordered" evidence="2">
    <location>
        <begin position="322"/>
        <end position="344"/>
    </location>
</feature>
<accession>A0A7J6VYP8</accession>
<dbReference type="InterPro" id="IPR008942">
    <property type="entry name" value="ENTH_VHS"/>
</dbReference>
<feature type="region of interest" description="Disordered" evidence="2">
    <location>
        <begin position="616"/>
        <end position="639"/>
    </location>
</feature>
<feature type="region of interest" description="Disordered" evidence="2">
    <location>
        <begin position="240"/>
        <end position="273"/>
    </location>
</feature>
<evidence type="ECO:0000313" key="4">
    <source>
        <dbReference type="EMBL" id="KAF5189708.1"/>
    </source>
</evidence>
<dbReference type="AlphaFoldDB" id="A0A7J6VYP8"/>
<gene>
    <name evidence="4" type="ORF">FRX31_020702</name>
</gene>
<dbReference type="GO" id="GO:0000993">
    <property type="term" value="F:RNA polymerase II complex binding"/>
    <property type="evidence" value="ECO:0007669"/>
    <property type="project" value="InterPro"/>
</dbReference>
<evidence type="ECO:0000256" key="2">
    <source>
        <dbReference type="SAM" id="MobiDB-lite"/>
    </source>
</evidence>
<dbReference type="InterPro" id="IPR013087">
    <property type="entry name" value="Znf_C2H2_type"/>
</dbReference>
<evidence type="ECO:0000256" key="1">
    <source>
        <dbReference type="ARBA" id="ARBA00022664"/>
    </source>
</evidence>
<comment type="caution">
    <text evidence="4">The sequence shown here is derived from an EMBL/GenBank/DDBJ whole genome shotgun (WGS) entry which is preliminary data.</text>
</comment>
<feature type="compositionally biased region" description="Polar residues" evidence="2">
    <location>
        <begin position="552"/>
        <end position="565"/>
    </location>
</feature>
<dbReference type="GO" id="GO:0005849">
    <property type="term" value="C:mRNA cleavage factor complex"/>
    <property type="evidence" value="ECO:0007669"/>
    <property type="project" value="TreeGrafter"/>
</dbReference>
<dbReference type="PANTHER" id="PTHR15921:SF12">
    <property type="entry name" value="POLYADENYLATION AND CLEAVAGE FACTOR HOMOLOG 4"/>
    <property type="match status" value="1"/>
</dbReference>
<dbReference type="PROSITE" id="PS00028">
    <property type="entry name" value="ZINC_FINGER_C2H2_1"/>
    <property type="match status" value="1"/>
</dbReference>
<dbReference type="GO" id="GO:0006369">
    <property type="term" value="P:termination of RNA polymerase II transcription"/>
    <property type="evidence" value="ECO:0007669"/>
    <property type="project" value="InterPro"/>
</dbReference>
<feature type="compositionally biased region" description="Pro residues" evidence="2">
    <location>
        <begin position="577"/>
        <end position="586"/>
    </location>
</feature>
<name>A0A7J6VYP8_THATH</name>
<dbReference type="CDD" id="cd16982">
    <property type="entry name" value="CID_Pcf11"/>
    <property type="match status" value="1"/>
</dbReference>
<feature type="compositionally biased region" description="Polar residues" evidence="2">
    <location>
        <begin position="591"/>
        <end position="601"/>
    </location>
</feature>
<keyword evidence="5" id="KW-1185">Reference proteome</keyword>
<dbReference type="Pfam" id="PF23228">
    <property type="entry name" value="zf_PCFS4"/>
    <property type="match status" value="1"/>
</dbReference>
<dbReference type="SUPFAM" id="SSF48464">
    <property type="entry name" value="ENTH/VHS domain"/>
    <property type="match status" value="1"/>
</dbReference>
<dbReference type="InterPro" id="IPR006569">
    <property type="entry name" value="CID_dom"/>
</dbReference>
<dbReference type="FunFam" id="1.25.40.90:FF:000023">
    <property type="entry name" value="polyadenylation and cleavage factor homolog 4"/>
    <property type="match status" value="1"/>
</dbReference>
<sequence>MNHQNSSQSSSSSMILDRFRSLLNQREEQIAAEMISNDADDDNDVYNVLNTEDIVELYEIVLSDLTSNSKPVIGELTMIAKEHRNHAHGIAHAICNRVFEVPSEQKLSSLYLLDSIVKNVGCEYVRYFASRLPEMFCETYRQVHPKLHASMRRLFGTWSAIFPPSVLHKIDTELQFSAPLSHQSPDMNAFGCSGSPNTDHGIHVNPKYLEARHQFEHSVIENMRKTDPIDNNAHRLALGRKRKEMDASASTKRWSGASQKFHEGQNGRGFASSLQRYGRQSNIGYEQYDADLSDFTTSRAASQQLGSSGNLSHESSIITSEKLLSSNTKRRRLPSSPPRIWPARSLSPSNYEFTREDSLERVSPLHPSFAFKHSKLNAYDGKNDDFSIEYHPDNYNLNNGLKRQGPRELIDAYGNDERDTTANENPVKLERISVNGVFNKGDTRRWQNSEEDEYTWEEMSPTLVNHGSNDAVSSNLSLENLNKITSLGMRTPLNKPDLRGHNWDPSVTTAELGISILGPGGGSMIGGGTRHTTTQNQDFHYSKQPWMKKELSAQSSRSNSTSLSPASIVKFSSGRPQSPPKAPLAYPPVNMGTSHRSSLLTSLPQHEQMKDHVGLLDGHKPLMDQGLLPNQQAGLSTSNQEHHRQTAPLWPQVLQPQNVHETYIPSLPAQVSSSFITHPWNHGHAPILHGGALRSIPINQISRIPSSSVNLHRRPDTSFHAHEGPLPLPPVDSLPNSLKLGNTSQSIGPAASDLPASNAYSGLINSLMAQGLLSVAPSASAQDSVGVEFNPDLLKVRYESSIKALYGDLPRKCTTCGLRFKCQEMHRSHMDWHVTKNRASKNRKHKPSRRWFVSTSVWLSGAEAVGSDAVPGFWSKEIEVEEKDQKEIAVPADEHQNTCALCGEPFDDFYSDETEEWMYRDALYLNAPNGSTNMERSQLGPIVHAKCRSESEVIT</sequence>
<dbReference type="InterPro" id="IPR057242">
    <property type="entry name" value="PCFS4-like"/>
</dbReference>
<dbReference type="Pfam" id="PF04818">
    <property type="entry name" value="CID"/>
    <property type="match status" value="1"/>
</dbReference>
<dbReference type="PANTHER" id="PTHR15921">
    <property type="entry name" value="PRE-MRNA CLEAVAGE COMPLEX II"/>
    <property type="match status" value="1"/>
</dbReference>
<evidence type="ECO:0000313" key="5">
    <source>
        <dbReference type="Proteomes" id="UP000554482"/>
    </source>
</evidence>
<feature type="compositionally biased region" description="Polar residues" evidence="2">
    <location>
        <begin position="248"/>
        <end position="258"/>
    </location>
</feature>
<proteinExistence type="predicted"/>
<reference evidence="4 5" key="1">
    <citation type="submission" date="2020-06" db="EMBL/GenBank/DDBJ databases">
        <title>Transcriptomic and genomic resources for Thalictrum thalictroides and T. hernandezii: Facilitating candidate gene discovery in an emerging model plant lineage.</title>
        <authorList>
            <person name="Arias T."/>
            <person name="Riano-Pachon D.M."/>
            <person name="Di Stilio V.S."/>
        </authorList>
    </citation>
    <scope>NUCLEOTIDE SEQUENCE [LARGE SCALE GENOMIC DNA]</scope>
    <source>
        <strain evidence="5">cv. WT478/WT964</strain>
        <tissue evidence="4">Leaves</tissue>
    </source>
</reference>
<dbReference type="InterPro" id="IPR047415">
    <property type="entry name" value="Pcf11_CID"/>
</dbReference>
<dbReference type="InterPro" id="IPR045154">
    <property type="entry name" value="PCF11-like"/>
</dbReference>
<feature type="compositionally biased region" description="Polar residues" evidence="2">
    <location>
        <begin position="628"/>
        <end position="639"/>
    </location>
</feature>
<evidence type="ECO:0000259" key="3">
    <source>
        <dbReference type="PROSITE" id="PS51391"/>
    </source>
</evidence>
<dbReference type="GO" id="GO:0005737">
    <property type="term" value="C:cytoplasm"/>
    <property type="evidence" value="ECO:0007669"/>
    <property type="project" value="TreeGrafter"/>
</dbReference>
<dbReference type="PROSITE" id="PS51391">
    <property type="entry name" value="CID"/>
    <property type="match status" value="1"/>
</dbReference>
<feature type="domain" description="CID" evidence="3">
    <location>
        <begin position="50"/>
        <end position="178"/>
    </location>
</feature>
<protein>
    <submittedName>
        <fullName evidence="4">Polyadenylation and cleavage factor-like protein</fullName>
    </submittedName>
</protein>
<dbReference type="OrthoDB" id="2129491at2759"/>
<feature type="region of interest" description="Disordered" evidence="2">
    <location>
        <begin position="548"/>
        <end position="601"/>
    </location>
</feature>
<dbReference type="Gene3D" id="1.25.40.90">
    <property type="match status" value="1"/>
</dbReference>
<keyword evidence="1" id="KW-0507">mRNA processing</keyword>
<dbReference type="GO" id="GO:0031124">
    <property type="term" value="P:mRNA 3'-end processing"/>
    <property type="evidence" value="ECO:0007669"/>
    <property type="project" value="InterPro"/>
</dbReference>
<dbReference type="Proteomes" id="UP000554482">
    <property type="component" value="Unassembled WGS sequence"/>
</dbReference>